<evidence type="ECO:0000313" key="1">
    <source>
        <dbReference type="EMBL" id="TNJ32637.1"/>
    </source>
</evidence>
<comment type="caution">
    <text evidence="1">The sequence shown here is derived from an EMBL/GenBank/DDBJ whole genome shotgun (WGS) entry which is preliminary data.</text>
</comment>
<keyword evidence="2" id="KW-1185">Reference proteome</keyword>
<organism evidence="1 2">
    <name type="scientific">Arenimonas terrae</name>
    <dbReference type="NCBI Taxonomy" id="2546226"/>
    <lineage>
        <taxon>Bacteria</taxon>
        <taxon>Pseudomonadati</taxon>
        <taxon>Pseudomonadota</taxon>
        <taxon>Gammaproteobacteria</taxon>
        <taxon>Lysobacterales</taxon>
        <taxon>Lysobacteraceae</taxon>
        <taxon>Arenimonas</taxon>
    </lineage>
</organism>
<dbReference type="AlphaFoldDB" id="A0A5C4RPS2"/>
<reference evidence="1 2" key="1">
    <citation type="submission" date="2019-03" db="EMBL/GenBank/DDBJ databases">
        <title>Arenimonas daejeonensis sp. nov., isolated from compost.</title>
        <authorList>
            <person name="Jeon C.O."/>
        </authorList>
    </citation>
    <scope>NUCLEOTIDE SEQUENCE [LARGE SCALE GENOMIC DNA]</scope>
    <source>
        <strain evidence="1 2">R29</strain>
    </source>
</reference>
<name>A0A5C4RPS2_9GAMM</name>
<sequence length="230" mass="26112">MKEFWLPALLAAAWTSFNLYTAPEKWNFKVLVNVFGPSFFLASWATGQFFRVKKQALVEKNLSAIEQRVEGVLSRIEQQARDFAGYTTGTDGFASFEPMIREKGFIELGLINLSTYPVFDVQAEVIDLDEAIDPDKGKLWTRHLFHAQSLYPSKAIMSAYRFDMRGRQRLRINIFIFTRSGGATQQLRVDNSGDWPLIAVRTMNGDQVVELKVPEAFPGYDPQNPAALFS</sequence>
<dbReference type="Proteomes" id="UP000305760">
    <property type="component" value="Unassembled WGS sequence"/>
</dbReference>
<protein>
    <submittedName>
        <fullName evidence="1">Uncharacterized protein</fullName>
    </submittedName>
</protein>
<dbReference type="EMBL" id="SMDR01000006">
    <property type="protein sequence ID" value="TNJ32637.1"/>
    <property type="molecule type" value="Genomic_DNA"/>
</dbReference>
<evidence type="ECO:0000313" key="2">
    <source>
        <dbReference type="Proteomes" id="UP000305760"/>
    </source>
</evidence>
<dbReference type="OrthoDB" id="6940358at2"/>
<gene>
    <name evidence="1" type="ORF">E1B00_15450</name>
</gene>
<accession>A0A5C4RPS2</accession>
<proteinExistence type="predicted"/>